<dbReference type="Pfam" id="PF13489">
    <property type="entry name" value="Methyltransf_23"/>
    <property type="match status" value="1"/>
</dbReference>
<keyword evidence="1" id="KW-0808">Transferase</keyword>
<dbReference type="Proteomes" id="UP000654604">
    <property type="component" value="Unassembled WGS sequence"/>
</dbReference>
<reference evidence="1 2" key="1">
    <citation type="submission" date="2020-10" db="EMBL/GenBank/DDBJ databases">
        <authorList>
            <person name="Castelo-Branco R."/>
            <person name="Eusebio N."/>
            <person name="Adriana R."/>
            <person name="Vieira A."/>
            <person name="Brugerolle De Fraissinette N."/>
            <person name="Rezende De Castro R."/>
            <person name="Schneider M.P."/>
            <person name="Vasconcelos V."/>
            <person name="Leao P.N."/>
        </authorList>
    </citation>
    <scope>NUCLEOTIDE SEQUENCE [LARGE SCALE GENOMIC DNA]</scope>
    <source>
        <strain evidence="1 2">LEGE 03274</strain>
    </source>
</reference>
<gene>
    <name evidence="1" type="ORF">IQ215_03300</name>
</gene>
<accession>A0ABR9V1D9</accession>
<dbReference type="CDD" id="cd02440">
    <property type="entry name" value="AdoMet_MTases"/>
    <property type="match status" value="1"/>
</dbReference>
<protein>
    <submittedName>
        <fullName evidence="1">Class I SAM-dependent methyltransferase</fullName>
    </submittedName>
</protein>
<evidence type="ECO:0000313" key="1">
    <source>
        <dbReference type="EMBL" id="MBE9221714.1"/>
    </source>
</evidence>
<keyword evidence="2" id="KW-1185">Reference proteome</keyword>
<dbReference type="InterPro" id="IPR029063">
    <property type="entry name" value="SAM-dependent_MTases_sf"/>
</dbReference>
<dbReference type="Gene3D" id="3.40.50.150">
    <property type="entry name" value="Vaccinia Virus protein VP39"/>
    <property type="match status" value="1"/>
</dbReference>
<dbReference type="GO" id="GO:0008168">
    <property type="term" value="F:methyltransferase activity"/>
    <property type="evidence" value="ECO:0007669"/>
    <property type="project" value="UniProtKB-KW"/>
</dbReference>
<dbReference type="GO" id="GO:0032259">
    <property type="term" value="P:methylation"/>
    <property type="evidence" value="ECO:0007669"/>
    <property type="project" value="UniProtKB-KW"/>
</dbReference>
<sequence>MNSFFENKIQQFINSPNNSRIWWHSIPLPNGDRIRSCHEDQELQFQMWNALQIDNSGGLKGKKVLDIGANDGFFSIAASMAGASEVTSVDKNWETWPKNLKYISKIWNVDIEIITADFRNYDFNKRYDVIFFFGVLYHLEDVFTSIKKLKNLLEDDGVLYIETQMSQLQSNLPLFEYASDIYPTIAIQDKKYLDNVGISNYLFPNESAIYNLAYSYDFDCDSLGGKKNRYSQNHPSRQIFKFIKKQDLKIRLTSDDLKSRDYLSGDWSLPETIGTWTDGTEANLSIPLDSIISQKHSNIQVKITAVPFLHERHPQQIIDILIAGKPLTQWTYSFSKSINSSKTLTIPVALIQQSNCLDLTLKILTPISPEAVGFNNDTRKLGIMVQLIEITGSYN</sequence>
<organism evidence="1 2">
    <name type="scientific">Cyanobacterium stanieri LEGE 03274</name>
    <dbReference type="NCBI Taxonomy" id="1828756"/>
    <lineage>
        <taxon>Bacteria</taxon>
        <taxon>Bacillati</taxon>
        <taxon>Cyanobacteriota</taxon>
        <taxon>Cyanophyceae</taxon>
        <taxon>Oscillatoriophycideae</taxon>
        <taxon>Chroococcales</taxon>
        <taxon>Geminocystaceae</taxon>
        <taxon>Cyanobacterium</taxon>
    </lineage>
</organism>
<keyword evidence="1" id="KW-0489">Methyltransferase</keyword>
<dbReference type="SUPFAM" id="SSF53335">
    <property type="entry name" value="S-adenosyl-L-methionine-dependent methyltransferases"/>
    <property type="match status" value="1"/>
</dbReference>
<proteinExistence type="predicted"/>
<name>A0ABR9V1D9_9CHRO</name>
<dbReference type="RefSeq" id="WP_193799895.1">
    <property type="nucleotide sequence ID" value="NZ_JADEWC010000004.1"/>
</dbReference>
<comment type="caution">
    <text evidence="1">The sequence shown here is derived from an EMBL/GenBank/DDBJ whole genome shotgun (WGS) entry which is preliminary data.</text>
</comment>
<dbReference type="EMBL" id="JADEWC010000004">
    <property type="protein sequence ID" value="MBE9221714.1"/>
    <property type="molecule type" value="Genomic_DNA"/>
</dbReference>
<evidence type="ECO:0000313" key="2">
    <source>
        <dbReference type="Proteomes" id="UP000654604"/>
    </source>
</evidence>